<dbReference type="PANTHER" id="PTHR14150">
    <property type="entry name" value="U3 SMALL NUCLEOLAR RNA-ASSOCIATED PROTEIN 14"/>
    <property type="match status" value="1"/>
</dbReference>
<dbReference type="EMBL" id="KN831817">
    <property type="protein sequence ID" value="KIM35627.1"/>
    <property type="molecule type" value="Genomic_DNA"/>
</dbReference>
<feature type="region of interest" description="Disordered" evidence="4">
    <location>
        <begin position="528"/>
        <end position="625"/>
    </location>
</feature>
<feature type="compositionally biased region" description="Low complexity" evidence="4">
    <location>
        <begin position="1"/>
        <end position="19"/>
    </location>
</feature>
<dbReference type="GO" id="GO:0032040">
    <property type="term" value="C:small-subunit processome"/>
    <property type="evidence" value="ECO:0007669"/>
    <property type="project" value="InterPro"/>
</dbReference>
<protein>
    <recommendedName>
        <fullName evidence="7">Utp14-domain-containing protein</fullName>
    </recommendedName>
</protein>
<feature type="compositionally biased region" description="Basic and acidic residues" evidence="4">
    <location>
        <begin position="760"/>
        <end position="777"/>
    </location>
</feature>
<comment type="subcellular location">
    <subcellularLocation>
        <location evidence="1">Nucleus</location>
        <location evidence="1">Nucleolus</location>
    </subcellularLocation>
</comment>
<keyword evidence="2" id="KW-0597">Phosphoprotein</keyword>
<feature type="compositionally biased region" description="Basic and acidic residues" evidence="4">
    <location>
        <begin position="49"/>
        <end position="62"/>
    </location>
</feature>
<feature type="compositionally biased region" description="Acidic residues" evidence="4">
    <location>
        <begin position="572"/>
        <end position="589"/>
    </location>
</feature>
<reference evidence="5 6" key="1">
    <citation type="submission" date="2014-04" db="EMBL/GenBank/DDBJ databases">
        <authorList>
            <consortium name="DOE Joint Genome Institute"/>
            <person name="Kuo A."/>
            <person name="Gay G."/>
            <person name="Dore J."/>
            <person name="Kohler A."/>
            <person name="Nagy L.G."/>
            <person name="Floudas D."/>
            <person name="Copeland A."/>
            <person name="Barry K.W."/>
            <person name="Cichocki N."/>
            <person name="Veneault-Fourrey C."/>
            <person name="LaButti K."/>
            <person name="Lindquist E.A."/>
            <person name="Lipzen A."/>
            <person name="Lundell T."/>
            <person name="Morin E."/>
            <person name="Murat C."/>
            <person name="Sun H."/>
            <person name="Tunlid A."/>
            <person name="Henrissat B."/>
            <person name="Grigoriev I.V."/>
            <person name="Hibbett D.S."/>
            <person name="Martin F."/>
            <person name="Nordberg H.P."/>
            <person name="Cantor M.N."/>
            <person name="Hua S.X."/>
        </authorList>
    </citation>
    <scope>NUCLEOTIDE SEQUENCE [LARGE SCALE GENOMIC DNA]</scope>
    <source>
        <strain evidence="6">h7</strain>
    </source>
</reference>
<feature type="region of interest" description="Disordered" evidence="4">
    <location>
        <begin position="338"/>
        <end position="359"/>
    </location>
</feature>
<feature type="region of interest" description="Disordered" evidence="4">
    <location>
        <begin position="637"/>
        <end position="780"/>
    </location>
</feature>
<feature type="compositionally biased region" description="Polar residues" evidence="4">
    <location>
        <begin position="709"/>
        <end position="720"/>
    </location>
</feature>
<gene>
    <name evidence="5" type="ORF">M413DRAFT_449671</name>
</gene>
<feature type="compositionally biased region" description="Basic and acidic residues" evidence="4">
    <location>
        <begin position="303"/>
        <end position="316"/>
    </location>
</feature>
<feature type="compositionally biased region" description="Basic and acidic residues" evidence="4">
    <location>
        <begin position="593"/>
        <end position="625"/>
    </location>
</feature>
<feature type="region of interest" description="Disordered" evidence="4">
    <location>
        <begin position="1"/>
        <end position="62"/>
    </location>
</feature>
<feature type="region of interest" description="Disordered" evidence="4">
    <location>
        <begin position="94"/>
        <end position="320"/>
    </location>
</feature>
<dbReference type="Proteomes" id="UP000053424">
    <property type="component" value="Unassembled WGS sequence"/>
</dbReference>
<evidence type="ECO:0000256" key="2">
    <source>
        <dbReference type="ARBA" id="ARBA00022553"/>
    </source>
</evidence>
<feature type="compositionally biased region" description="Acidic residues" evidence="4">
    <location>
        <begin position="845"/>
        <end position="854"/>
    </location>
</feature>
<dbReference type="AlphaFoldDB" id="A0A0C2Y3I7"/>
<dbReference type="OrthoDB" id="277439at2759"/>
<feature type="compositionally biased region" description="Acidic residues" evidence="4">
    <location>
        <begin position="168"/>
        <end position="186"/>
    </location>
</feature>
<feature type="compositionally biased region" description="Acidic residues" evidence="4">
    <location>
        <begin position="223"/>
        <end position="261"/>
    </location>
</feature>
<dbReference type="InterPro" id="IPR006709">
    <property type="entry name" value="SSU_processome_Utp14"/>
</dbReference>
<feature type="compositionally biased region" description="Basic and acidic residues" evidence="4">
    <location>
        <begin position="191"/>
        <end position="206"/>
    </location>
</feature>
<evidence type="ECO:0000256" key="1">
    <source>
        <dbReference type="ARBA" id="ARBA00004604"/>
    </source>
</evidence>
<feature type="compositionally biased region" description="Basic and acidic residues" evidence="4">
    <location>
        <begin position="539"/>
        <end position="560"/>
    </location>
</feature>
<keyword evidence="3" id="KW-0539">Nucleus</keyword>
<evidence type="ECO:0000313" key="5">
    <source>
        <dbReference type="EMBL" id="KIM35627.1"/>
    </source>
</evidence>
<dbReference type="PANTHER" id="PTHR14150:SF12">
    <property type="entry name" value="U3 SMALL NUCLEOLAR RNA-ASSOCIATED PROTEIN 14 HOMOLOG A"/>
    <property type="match status" value="1"/>
</dbReference>
<evidence type="ECO:0000313" key="6">
    <source>
        <dbReference type="Proteomes" id="UP000053424"/>
    </source>
</evidence>
<feature type="compositionally biased region" description="Basic residues" evidence="4">
    <location>
        <begin position="528"/>
        <end position="538"/>
    </location>
</feature>
<keyword evidence="6" id="KW-1185">Reference proteome</keyword>
<proteinExistence type="predicted"/>
<dbReference type="STRING" id="686832.A0A0C2Y3I7"/>
<accession>A0A0C2Y3I7</accession>
<dbReference type="GO" id="GO:0006364">
    <property type="term" value="P:rRNA processing"/>
    <property type="evidence" value="ECO:0007669"/>
    <property type="project" value="InterPro"/>
</dbReference>
<feature type="compositionally biased region" description="Basic and acidic residues" evidence="4">
    <location>
        <begin position="644"/>
        <end position="654"/>
    </location>
</feature>
<evidence type="ECO:0000256" key="4">
    <source>
        <dbReference type="SAM" id="MobiDB-lite"/>
    </source>
</evidence>
<sequence length="1029" mass="113866">MKFSRQSSSTSTKKSITKLGKSRTQANVAGYEKRKAQKAKSAPTTTSDLYEHIQEKSRRSKVTLDLDRDEAMEYGVGIDGANEEEREELRARLIGEGMDDEEIASEDDEEIDSDAAFEESDEERFAGFFSSKKSKSTKKQKSKTAVRFAEVDLNEDEDGDLQPNGGDGSDESEEEEEEGDDDEFIDLLDVLDGKGDIDMGSDDEKPSASLNHNAEQAGSGLERDDDESGEDDSEVESDEDPAAAEDAEMAFVPSDDDEAPEALDQLQQFVSGLDVTSKKRKAPEDSSAAANAEARARRRRLTKERTEAGDENEFRAHSSGSKLNLEDLLTPLKSTKVLAPASSSKTKTLSAPLPQRTQERLDRVAAYEQTKEEVDKWSDTMKRIREAEHLSFPLQAQSSGRTSNLELNAKFKPTTEMESAVDALLKSAKMREEDIHHTEDTMLEMNKLSVEEVAQRRAELRKMRDLIFRAEIKSRRVKKIKSKTYRRIRRKEQERLGEKINEGEDVDDEAMKLKQDLDRARERATLRHKHTGKWARQMRGKEGLDEDGRREIEEMLSRGEKLRRRIKGVESGESEGDDEDDSDEDDGLDVEGGIEKIKQGAFEELRRLKGSDGTEEGEKRKGKSVFEMKFMKDAMARQAQAANKEVDDFIKEMGGDVGNSDGSDEEETQEANASSGVISERIGGRLVFRPGATTVSQSSSRVLAPPPSDTSSVTLKSTDLLSPPPSSPQVKRSPLSGPPAEEVNPWLAQASQSAAKVSKKANEVVVSKDSKAMDKSKNKLKKLALRKGDEQEKAKDDAVVEISVDTILASSSTTVLSSSKAPPPPLATQKAKLTNGKGAGKNLTGDEDDSEDSDANLEIEAQEQALDLKGKGKANGIKAFEQRDLVALAFAGDNVVSNFEEAKRREIASDAPREVDTTIPGWGSWGGTGMRKAPTKPHRIKKIAGIDPTTRADYNKHNIIISEKRDKKAGKYLVKDLPYPYTSKAQFERAMDRPLGVEWNTRVGFQRATLPKVVMKPGIIIDPLEKQHS</sequence>
<dbReference type="HOGENOM" id="CLU_003783_0_1_1"/>
<feature type="compositionally biased region" description="Acidic residues" evidence="4">
    <location>
        <begin position="97"/>
        <end position="122"/>
    </location>
</feature>
<feature type="compositionally biased region" description="Basic residues" evidence="4">
    <location>
        <begin position="132"/>
        <end position="144"/>
    </location>
</feature>
<organism evidence="5 6">
    <name type="scientific">Hebeloma cylindrosporum</name>
    <dbReference type="NCBI Taxonomy" id="76867"/>
    <lineage>
        <taxon>Eukaryota</taxon>
        <taxon>Fungi</taxon>
        <taxon>Dikarya</taxon>
        <taxon>Basidiomycota</taxon>
        <taxon>Agaricomycotina</taxon>
        <taxon>Agaricomycetes</taxon>
        <taxon>Agaricomycetidae</taxon>
        <taxon>Agaricales</taxon>
        <taxon>Agaricineae</taxon>
        <taxon>Hymenogastraceae</taxon>
        <taxon>Hebeloma</taxon>
    </lineage>
</organism>
<evidence type="ECO:0000256" key="3">
    <source>
        <dbReference type="ARBA" id="ARBA00023242"/>
    </source>
</evidence>
<evidence type="ECO:0008006" key="7">
    <source>
        <dbReference type="Google" id="ProtNLM"/>
    </source>
</evidence>
<reference evidence="6" key="2">
    <citation type="submission" date="2015-01" db="EMBL/GenBank/DDBJ databases">
        <title>Evolutionary Origins and Diversification of the Mycorrhizal Mutualists.</title>
        <authorList>
            <consortium name="DOE Joint Genome Institute"/>
            <consortium name="Mycorrhizal Genomics Consortium"/>
            <person name="Kohler A."/>
            <person name="Kuo A."/>
            <person name="Nagy L.G."/>
            <person name="Floudas D."/>
            <person name="Copeland A."/>
            <person name="Barry K.W."/>
            <person name="Cichocki N."/>
            <person name="Veneault-Fourrey C."/>
            <person name="LaButti K."/>
            <person name="Lindquist E.A."/>
            <person name="Lipzen A."/>
            <person name="Lundell T."/>
            <person name="Morin E."/>
            <person name="Murat C."/>
            <person name="Riley R."/>
            <person name="Ohm R."/>
            <person name="Sun H."/>
            <person name="Tunlid A."/>
            <person name="Henrissat B."/>
            <person name="Grigoriev I.V."/>
            <person name="Hibbett D.S."/>
            <person name="Martin F."/>
        </authorList>
    </citation>
    <scope>NUCLEOTIDE SEQUENCE [LARGE SCALE GENOMIC DNA]</scope>
    <source>
        <strain evidence="6">h7</strain>
    </source>
</reference>
<dbReference type="Pfam" id="PF04615">
    <property type="entry name" value="Utp14"/>
    <property type="match status" value="1"/>
</dbReference>
<feature type="region of interest" description="Disordered" evidence="4">
    <location>
        <begin position="811"/>
        <end position="854"/>
    </location>
</feature>
<name>A0A0C2Y3I7_HEBCY</name>